<keyword evidence="4 16" id="KW-0997">Cell inner membrane</keyword>
<feature type="compositionally biased region" description="Basic and acidic residues" evidence="17">
    <location>
        <begin position="629"/>
        <end position="658"/>
    </location>
</feature>
<dbReference type="SUPFAM" id="SSF50249">
    <property type="entry name" value="Nucleic acid-binding proteins"/>
    <property type="match status" value="1"/>
</dbReference>
<evidence type="ECO:0000256" key="17">
    <source>
        <dbReference type="SAM" id="MobiDB-lite"/>
    </source>
</evidence>
<dbReference type="Pfam" id="PF10150">
    <property type="entry name" value="RNase_E_G"/>
    <property type="match status" value="1"/>
</dbReference>
<keyword evidence="12 16" id="KW-0862">Zinc</keyword>
<keyword evidence="8 16" id="KW-0479">Metal-binding</keyword>
<dbReference type="PROSITE" id="PS50126">
    <property type="entry name" value="S1"/>
    <property type="match status" value="1"/>
</dbReference>
<dbReference type="GO" id="GO:0009898">
    <property type="term" value="C:cytoplasmic side of plasma membrane"/>
    <property type="evidence" value="ECO:0007669"/>
    <property type="project" value="UniProtKB-UniRule"/>
</dbReference>
<dbReference type="GO" id="GO:0000049">
    <property type="term" value="F:tRNA binding"/>
    <property type="evidence" value="ECO:0007669"/>
    <property type="project" value="UniProtKB-KW"/>
</dbReference>
<dbReference type="EMBL" id="QKRX01000011">
    <property type="protein sequence ID" value="RAU17250.1"/>
    <property type="molecule type" value="Genomic_DNA"/>
</dbReference>
<dbReference type="GO" id="GO:0008995">
    <property type="term" value="F:ribonuclease E activity"/>
    <property type="evidence" value="ECO:0007669"/>
    <property type="project" value="UniProtKB-EC"/>
</dbReference>
<feature type="compositionally biased region" description="Low complexity" evidence="17">
    <location>
        <begin position="748"/>
        <end position="762"/>
    </location>
</feature>
<dbReference type="GO" id="GO:0019843">
    <property type="term" value="F:rRNA binding"/>
    <property type="evidence" value="ECO:0007669"/>
    <property type="project" value="UniProtKB-KW"/>
</dbReference>
<dbReference type="GO" id="GO:0000287">
    <property type="term" value="F:magnesium ion binding"/>
    <property type="evidence" value="ECO:0007669"/>
    <property type="project" value="UniProtKB-UniRule"/>
</dbReference>
<dbReference type="Gene3D" id="2.40.50.140">
    <property type="entry name" value="Nucleic acid-binding proteins"/>
    <property type="match status" value="1"/>
</dbReference>
<sequence length="1060" mass="116693">MKRMLINATQPEEVRVALVDGQRLFDLDMESDSREQKKANIYKGRITRVEPSLEAAFVDYGAERHGFLPLKEISREYFVKSPERGQRPNIREVIREGTEVIVQVDKEERGNKGAALTTFISLAGRYLVLMPNNPRAGGISRRIEGDDRTQLKEALSGVNIPDNMGVIIRTAGIGRSSEELQWDLDFLTTVWDAILAFNNRPAPFLVHQESGVVIRAIRDYLRADIGEVLIDHPEVYQQALQFVKHVIPSYESRIRLYKEQTPLFSRFQIESQIETAFEREVQLPSGGSIVIDPTEALVSIDINSARATRGGDIEETALNTNLEAADEIARQLRLRDIGGLIVIDFIDMTPIKNQREVENRLRDALKVDRARVQMGRISRFGLLEMSRQRLRPSLSETRGNVCPRCKGTGVIRDTGSLALAIMRQIEEESGKDRTAQIRAILPVSIATFLSNEKRAEVHDIELRHNVRVVIIPNPNMETPHYEVVRLRDDHTVATPDGMSYEIKAETPLPEHTAAPAKSAKREEAAIKSLPLPERQNAPESVGVAETPAPAAAKPSAKPTSTNTQEQPRSLLSNLVTGIRSLFSSPAPVAVEPRAKPAAEKQTLKPPVNPRQERTPEQRSSSNRSSTGNQDKRRNGRRNQDDRKRDPREDEIITVDTEKSLPPIGEKSAKDESQNENGRSRRRRRNERRRNDGKADNASSEVETPITEQEVIETPRPVEPVDDNAAPKGRGRRRRGNEREALRSGVIPTSAATNATENTAASTLNDERSSEASSLVKEEKAPSQKRHAKQASETKAEPAAATVAAVALSETPASELIETPAIIPAESSFEQAQDSHQADAVDTTPEAEANTVAPATEDIRHFELETDNTPSNPITVDNTDASDAPAASEAVASDAGANVPEMAIPEVIEDAPTPSEELLAQEMPVETVKEQDLALPTRDAASHIAADATPTSVDTATPEAEGTLDASQTTEAQVEQASQAESAEPTPSQAPRHQSELPFSTGQDEAETKNTESVAGTTTETDTSAPTKVKRSRRAPNDPREKRRLELLASQQSLDIQENQE</sequence>
<comment type="function">
    <text evidence="16">Endoribonuclease that plays a central role in RNA processing and decay. Required for the maturation of 5S and 16S rRNAs and the majority of tRNAs. Also involved in the degradation of most mRNAs.</text>
</comment>
<evidence type="ECO:0000256" key="3">
    <source>
        <dbReference type="ARBA" id="ARBA00022490"/>
    </source>
</evidence>
<feature type="compositionally biased region" description="Polar residues" evidence="17">
    <location>
        <begin position="617"/>
        <end position="628"/>
    </location>
</feature>
<evidence type="ECO:0000259" key="18">
    <source>
        <dbReference type="PROSITE" id="PS50126"/>
    </source>
</evidence>
<feature type="region of interest" description="Disordered" evidence="17">
    <location>
        <begin position="827"/>
        <end position="1060"/>
    </location>
</feature>
<evidence type="ECO:0000256" key="5">
    <source>
        <dbReference type="ARBA" id="ARBA00022552"/>
    </source>
</evidence>
<dbReference type="Pfam" id="PF00575">
    <property type="entry name" value="S1"/>
    <property type="match status" value="1"/>
</dbReference>
<dbReference type="Proteomes" id="UP000250744">
    <property type="component" value="Unassembled WGS sequence"/>
</dbReference>
<dbReference type="InterPro" id="IPR028878">
    <property type="entry name" value="RNase_E"/>
</dbReference>
<comment type="cofactor">
    <cofactor evidence="16">
        <name>Mg(2+)</name>
        <dbReference type="ChEBI" id="CHEBI:18420"/>
    </cofactor>
    <text evidence="16">Binds 1 Mg(2+) ion per subunit.</text>
</comment>
<feature type="region of interest" description="Required for zinc-mediated homotetramerization and catalytic activity" evidence="16">
    <location>
        <begin position="402"/>
        <end position="405"/>
    </location>
</feature>
<keyword evidence="7 16" id="KW-0540">Nuclease</keyword>
<feature type="compositionally biased region" description="Polar residues" evidence="17">
    <location>
        <begin position="984"/>
        <end position="1002"/>
    </location>
</feature>
<feature type="compositionally biased region" description="Polar residues" evidence="17">
    <location>
        <begin position="866"/>
        <end position="878"/>
    </location>
</feature>
<dbReference type="NCBIfam" id="NF008074">
    <property type="entry name" value="PRK10811.1"/>
    <property type="match status" value="1"/>
</dbReference>
<evidence type="ECO:0000256" key="8">
    <source>
        <dbReference type="ARBA" id="ARBA00022723"/>
    </source>
</evidence>
<keyword evidence="14 16" id="KW-0694">RNA-binding</keyword>
<dbReference type="CDD" id="cd04453">
    <property type="entry name" value="S1_RNase_E"/>
    <property type="match status" value="1"/>
</dbReference>
<dbReference type="PANTHER" id="PTHR30001:SF1">
    <property type="entry name" value="RIBONUCLEASE E_G-LIKE PROTEIN, CHLOROPLASTIC"/>
    <property type="match status" value="1"/>
</dbReference>
<name>A0A364NJQ5_9GAMM</name>
<evidence type="ECO:0000256" key="4">
    <source>
        <dbReference type="ARBA" id="ARBA00022519"/>
    </source>
</evidence>
<feature type="compositionally biased region" description="Basic and acidic residues" evidence="17">
    <location>
        <begin position="764"/>
        <end position="781"/>
    </location>
</feature>
<feature type="compositionally biased region" description="Low complexity" evidence="17">
    <location>
        <begin position="546"/>
        <end position="561"/>
    </location>
</feature>
<dbReference type="EC" id="3.1.26.12" evidence="16"/>
<feature type="binding site" evidence="16">
    <location>
        <position position="402"/>
    </location>
    <ligand>
        <name>Zn(2+)</name>
        <dbReference type="ChEBI" id="CHEBI:29105"/>
        <note>ligand shared between dimeric partners</note>
    </ligand>
</feature>
<dbReference type="GO" id="GO:0008270">
    <property type="term" value="F:zinc ion binding"/>
    <property type="evidence" value="ECO:0007669"/>
    <property type="project" value="UniProtKB-UniRule"/>
</dbReference>
<dbReference type="InterPro" id="IPR048583">
    <property type="entry name" value="RNase_E_G_thioredoxin-like"/>
</dbReference>
<keyword evidence="5 16" id="KW-0698">rRNA processing</keyword>
<feature type="region of interest" description="Disordered" evidence="17">
    <location>
        <begin position="499"/>
        <end position="568"/>
    </location>
</feature>
<reference evidence="19 20" key="1">
    <citation type="submission" date="2018-06" db="EMBL/GenBank/DDBJ databases">
        <title>Nitrincola tibetense sp. nov., isolated from Lake XuguoCo on Tibetan Plateau.</title>
        <authorList>
            <person name="Xing P."/>
        </authorList>
    </citation>
    <scope>NUCLEOTIDE SEQUENCE [LARGE SCALE GENOMIC DNA]</scope>
    <source>
        <strain evidence="20">xg18</strain>
    </source>
</reference>
<evidence type="ECO:0000256" key="2">
    <source>
        <dbReference type="ARBA" id="ARBA00022475"/>
    </source>
</evidence>
<dbReference type="InterPro" id="IPR019307">
    <property type="entry name" value="RNA-bd_AU-1/RNase_E/G"/>
</dbReference>
<feature type="binding site" evidence="16">
    <location>
        <position position="301"/>
    </location>
    <ligand>
        <name>Mg(2+)</name>
        <dbReference type="ChEBI" id="CHEBI:18420"/>
        <note>catalytic</note>
    </ligand>
</feature>
<evidence type="ECO:0000256" key="12">
    <source>
        <dbReference type="ARBA" id="ARBA00022833"/>
    </source>
</evidence>
<feature type="compositionally biased region" description="Basic and acidic residues" evidence="17">
    <location>
        <begin position="1034"/>
        <end position="1045"/>
    </location>
</feature>
<dbReference type="OrthoDB" id="9804278at2"/>
<feature type="domain" description="S1 motif" evidence="18">
    <location>
        <begin position="39"/>
        <end position="119"/>
    </location>
</feature>
<evidence type="ECO:0000256" key="10">
    <source>
        <dbReference type="ARBA" id="ARBA00022759"/>
    </source>
</evidence>
<evidence type="ECO:0000256" key="11">
    <source>
        <dbReference type="ARBA" id="ARBA00022801"/>
    </source>
</evidence>
<feature type="region of interest" description="Disordered" evidence="17">
    <location>
        <begin position="587"/>
        <end position="802"/>
    </location>
</feature>
<evidence type="ECO:0000256" key="7">
    <source>
        <dbReference type="ARBA" id="ARBA00022722"/>
    </source>
</evidence>
<comment type="subunit">
    <text evidence="16">Component of the RNA degradosome, which is a multiprotein complex involved in RNA processing and mRNA degradation. Within the RNA degradosome, RNase E assembles into a homotetramer formed by a dimer of dimers.</text>
</comment>
<comment type="similarity">
    <text evidence="16">Belongs to the RNase E/G family. RNase E subfamily.</text>
</comment>
<comment type="similarity">
    <text evidence="1">Belongs to the RNase E/G family. RNase G subfamily.</text>
</comment>
<keyword evidence="13 16" id="KW-0460">Magnesium</keyword>
<keyword evidence="2 16" id="KW-1003">Cell membrane</keyword>
<gene>
    <name evidence="16" type="primary">rne</name>
    <name evidence="19" type="ORF">DN062_13880</name>
</gene>
<accession>A0A364NJQ5</accession>
<evidence type="ECO:0000256" key="1">
    <source>
        <dbReference type="ARBA" id="ARBA00005663"/>
    </source>
</evidence>
<dbReference type="AlphaFoldDB" id="A0A364NJQ5"/>
<dbReference type="Pfam" id="PF20833">
    <property type="entry name" value="RNase_E_G_Thio"/>
    <property type="match status" value="1"/>
</dbReference>
<evidence type="ECO:0000313" key="19">
    <source>
        <dbReference type="EMBL" id="RAU17250.1"/>
    </source>
</evidence>
<dbReference type="Gene3D" id="3.40.1260.20">
    <property type="entry name" value="Ribonuclease E, catalytic domain"/>
    <property type="match status" value="1"/>
</dbReference>
<keyword evidence="6 16" id="KW-0819">tRNA processing</keyword>
<feature type="compositionally biased region" description="Basic and acidic residues" evidence="17">
    <location>
        <begin position="592"/>
        <end position="602"/>
    </location>
</feature>
<dbReference type="SMART" id="SM00316">
    <property type="entry name" value="S1"/>
    <property type="match status" value="1"/>
</dbReference>
<evidence type="ECO:0000256" key="13">
    <source>
        <dbReference type="ARBA" id="ARBA00022842"/>
    </source>
</evidence>
<evidence type="ECO:0000256" key="9">
    <source>
        <dbReference type="ARBA" id="ARBA00022730"/>
    </source>
</evidence>
<dbReference type="PANTHER" id="PTHR30001">
    <property type="entry name" value="RIBONUCLEASE"/>
    <property type="match status" value="1"/>
</dbReference>
<dbReference type="InterPro" id="IPR004659">
    <property type="entry name" value="RNase_E/G"/>
</dbReference>
<dbReference type="FunFam" id="2.40.50.140:FF:000040">
    <property type="entry name" value="Ribonuclease E"/>
    <property type="match status" value="1"/>
</dbReference>
<dbReference type="HAMAP" id="MF_00970">
    <property type="entry name" value="RNase_E"/>
    <property type="match status" value="1"/>
</dbReference>
<keyword evidence="9 16" id="KW-0699">rRNA-binding</keyword>
<dbReference type="InterPro" id="IPR003029">
    <property type="entry name" value="S1_domain"/>
</dbReference>
<evidence type="ECO:0000256" key="6">
    <source>
        <dbReference type="ARBA" id="ARBA00022694"/>
    </source>
</evidence>
<keyword evidence="10 16" id="KW-0255">Endonuclease</keyword>
<keyword evidence="3 16" id="KW-0963">Cytoplasm</keyword>
<evidence type="ECO:0000256" key="16">
    <source>
        <dbReference type="HAMAP-Rule" id="MF_00970"/>
    </source>
</evidence>
<comment type="subcellular location">
    <subcellularLocation>
        <location evidence="16">Cytoplasm</location>
    </subcellularLocation>
    <subcellularLocation>
        <location evidence="16">Cell inner membrane</location>
        <topology evidence="16">Peripheral membrane protein</topology>
        <orientation evidence="16">Cytoplasmic side</orientation>
    </subcellularLocation>
</comment>
<feature type="binding site" evidence="16">
    <location>
        <position position="344"/>
    </location>
    <ligand>
        <name>Mg(2+)</name>
        <dbReference type="ChEBI" id="CHEBI:18420"/>
        <note>catalytic</note>
    </ligand>
</feature>
<dbReference type="InterPro" id="IPR012340">
    <property type="entry name" value="NA-bd_OB-fold"/>
</dbReference>
<comment type="catalytic activity">
    <reaction evidence="16">
        <text>Endonucleolytic cleavage of single-stranded RNA in A- and U-rich regions.</text>
        <dbReference type="EC" id="3.1.26.12"/>
    </reaction>
</comment>
<evidence type="ECO:0000313" key="20">
    <source>
        <dbReference type="Proteomes" id="UP000250744"/>
    </source>
</evidence>
<keyword evidence="11 16" id="KW-0378">Hydrolase</keyword>
<keyword evidence="15 16" id="KW-0472">Membrane</keyword>
<comment type="caution">
    <text evidence="19">The sequence shown here is derived from an EMBL/GenBank/DDBJ whole genome shotgun (WGS) entry which is preliminary data.</text>
</comment>
<feature type="compositionally biased region" description="Low complexity" evidence="17">
    <location>
        <begin position="967"/>
        <end position="983"/>
    </location>
</feature>
<dbReference type="RefSeq" id="WP_112159905.1">
    <property type="nucleotide sequence ID" value="NZ_QKRX01000011.1"/>
</dbReference>
<feature type="compositionally biased region" description="Polar residues" evidence="17">
    <location>
        <begin position="1048"/>
        <end position="1060"/>
    </location>
</feature>
<organism evidence="19 20">
    <name type="scientific">Nitrincola tibetensis</name>
    <dbReference type="NCBI Taxonomy" id="2219697"/>
    <lineage>
        <taxon>Bacteria</taxon>
        <taxon>Pseudomonadati</taxon>
        <taxon>Pseudomonadota</taxon>
        <taxon>Gammaproteobacteria</taxon>
        <taxon>Oceanospirillales</taxon>
        <taxon>Oceanospirillaceae</taxon>
        <taxon>Nitrincola</taxon>
    </lineage>
</organism>
<keyword evidence="16" id="KW-0820">tRNA-binding</keyword>
<dbReference type="GO" id="GO:0006402">
    <property type="term" value="P:mRNA catabolic process"/>
    <property type="evidence" value="ECO:0007669"/>
    <property type="project" value="UniProtKB-UniRule"/>
</dbReference>
<comment type="cofactor">
    <cofactor evidence="16">
        <name>Zn(2+)</name>
        <dbReference type="ChEBI" id="CHEBI:29105"/>
    </cofactor>
    <text evidence="16">Binds 2 Zn(2+) ions per homotetramer.</text>
</comment>
<dbReference type="GO" id="GO:0008033">
    <property type="term" value="P:tRNA processing"/>
    <property type="evidence" value="ECO:0007669"/>
    <property type="project" value="UniProtKB-UniRule"/>
</dbReference>
<dbReference type="NCBIfam" id="TIGR00757">
    <property type="entry name" value="RNaseEG"/>
    <property type="match status" value="1"/>
</dbReference>
<evidence type="ECO:0000256" key="15">
    <source>
        <dbReference type="ARBA" id="ARBA00023136"/>
    </source>
</evidence>
<feature type="compositionally biased region" description="Polar residues" evidence="17">
    <location>
        <begin position="1010"/>
        <end position="1025"/>
    </location>
</feature>
<feature type="binding site" evidence="16">
    <location>
        <position position="405"/>
    </location>
    <ligand>
        <name>Zn(2+)</name>
        <dbReference type="ChEBI" id="CHEBI:29105"/>
        <note>ligand shared between dimeric partners</note>
    </ligand>
</feature>
<protein>
    <recommendedName>
        <fullName evidence="16">Ribonuclease E</fullName>
        <shortName evidence="16">RNase E</shortName>
        <ecNumber evidence="16">3.1.26.12</ecNumber>
    </recommendedName>
</protein>
<feature type="compositionally biased region" description="Low complexity" evidence="17">
    <location>
        <begin position="880"/>
        <end position="896"/>
    </location>
</feature>
<dbReference type="GO" id="GO:0006364">
    <property type="term" value="P:rRNA processing"/>
    <property type="evidence" value="ECO:0007669"/>
    <property type="project" value="UniProtKB-UniRule"/>
</dbReference>
<keyword evidence="20" id="KW-1185">Reference proteome</keyword>
<evidence type="ECO:0000256" key="14">
    <source>
        <dbReference type="ARBA" id="ARBA00022884"/>
    </source>
</evidence>
<dbReference type="GO" id="GO:0005737">
    <property type="term" value="C:cytoplasm"/>
    <property type="evidence" value="ECO:0007669"/>
    <property type="project" value="UniProtKB-SubCell"/>
</dbReference>
<proteinExistence type="inferred from homology"/>